<dbReference type="Proteomes" id="UP000664859">
    <property type="component" value="Unassembled WGS sequence"/>
</dbReference>
<feature type="compositionally biased region" description="Polar residues" evidence="1">
    <location>
        <begin position="109"/>
        <end position="126"/>
    </location>
</feature>
<dbReference type="PANTHER" id="PTHR47017:SF1">
    <property type="entry name" value="ACYL-COA"/>
    <property type="match status" value="1"/>
</dbReference>
<dbReference type="AlphaFoldDB" id="A0A835YP59"/>
<gene>
    <name evidence="2" type="ORF">JKP88DRAFT_280702</name>
</gene>
<dbReference type="PANTHER" id="PTHR47017">
    <property type="entry name" value="ACYL-COA"/>
    <property type="match status" value="1"/>
</dbReference>
<evidence type="ECO:0000256" key="1">
    <source>
        <dbReference type="SAM" id="MobiDB-lite"/>
    </source>
</evidence>
<organism evidence="2 3">
    <name type="scientific">Tribonema minus</name>
    <dbReference type="NCBI Taxonomy" id="303371"/>
    <lineage>
        <taxon>Eukaryota</taxon>
        <taxon>Sar</taxon>
        <taxon>Stramenopiles</taxon>
        <taxon>Ochrophyta</taxon>
        <taxon>PX clade</taxon>
        <taxon>Xanthophyceae</taxon>
        <taxon>Tribonematales</taxon>
        <taxon>Tribonemataceae</taxon>
        <taxon>Tribonema</taxon>
    </lineage>
</organism>
<feature type="region of interest" description="Disordered" evidence="1">
    <location>
        <begin position="559"/>
        <end position="581"/>
    </location>
</feature>
<accession>A0A835YP59</accession>
<name>A0A835YP59_9STRA</name>
<keyword evidence="3" id="KW-1185">Reference proteome</keyword>
<protein>
    <recommendedName>
        <fullName evidence="4">GNAT family N-acetyltransferase</fullName>
    </recommendedName>
</protein>
<proteinExistence type="predicted"/>
<feature type="region of interest" description="Disordered" evidence="1">
    <location>
        <begin position="91"/>
        <end position="128"/>
    </location>
</feature>
<dbReference type="EMBL" id="JAFCMP010000510">
    <property type="protein sequence ID" value="KAG5178967.1"/>
    <property type="molecule type" value="Genomic_DNA"/>
</dbReference>
<dbReference type="Pfam" id="PF04339">
    <property type="entry name" value="FemAB_like"/>
    <property type="match status" value="4"/>
</dbReference>
<dbReference type="SUPFAM" id="SSF55729">
    <property type="entry name" value="Acyl-CoA N-acyltransferases (Nat)"/>
    <property type="match status" value="1"/>
</dbReference>
<reference evidence="2" key="1">
    <citation type="submission" date="2021-02" db="EMBL/GenBank/DDBJ databases">
        <title>First Annotated Genome of the Yellow-green Alga Tribonema minus.</title>
        <authorList>
            <person name="Mahan K.M."/>
        </authorList>
    </citation>
    <scope>NUCLEOTIDE SEQUENCE</scope>
    <source>
        <strain evidence="2">UTEX B ZZ1240</strain>
    </source>
</reference>
<dbReference type="InterPro" id="IPR016181">
    <property type="entry name" value="Acyl_CoA_acyltransferase"/>
</dbReference>
<comment type="caution">
    <text evidence="2">The sequence shown here is derived from an EMBL/GenBank/DDBJ whole genome shotgun (WGS) entry which is preliminary data.</text>
</comment>
<dbReference type="InterPro" id="IPR007434">
    <property type="entry name" value="FemAB-like"/>
</dbReference>
<dbReference type="OrthoDB" id="1946at2759"/>
<sequence length="581" mass="65155">MTEGARKARIRDASSELEVELFVDVKGPIRNIDKGVWDGLLEPHDSPFLEYDWIHSMEESGCATEQKGWKPLHVLLVGASTLSGKHDFSGKSGMRSWSAQAGKSPVGAKSSQRSAQAGKSPVSSGGQVADGGKVLAAVPLYLKAHSMGEFIFDHQWADAAYRAGIEYFPKLLIGVPFTPASGARVLLQPDLTPAVKHRIRRAVGTFLKQIRRAVGTFLKQPDSEPAVKHRIRRAVRIFRKQLADNSGISSVHVNFCSEEEVAAFAEAGYVHRKSLQYHWRNSHKGAEGDVKYHWRNSHKGAEGDVKYANFDEYLGAFASKRRIKIKRERKSVTDPERKSVTDPEIKRERKSFTVREEGGVTMRVVRGDDISDDLLLRMFDIYKTTIVKNPYGRLYLNRDFFRRLGGDFRRHICLVIAERDGRLVGGTFNIVKAGRFYGRYWGTHAYIKNLHFETCYYKSIEYCIEQGLEVMEPGAGGGDFKFLRGFDPAVVHSAHACLNPMLHAAVAGFLRREREHIDESAEYLMHRSAVGKRQGSQNEYEVLSPVSDDIDESAEYLSAVGKRQGSQDPEAADFQGVAEEE</sequence>
<dbReference type="Gene3D" id="3.40.630.30">
    <property type="match status" value="1"/>
</dbReference>
<evidence type="ECO:0000313" key="3">
    <source>
        <dbReference type="Proteomes" id="UP000664859"/>
    </source>
</evidence>
<evidence type="ECO:0000313" key="2">
    <source>
        <dbReference type="EMBL" id="KAG5178967.1"/>
    </source>
</evidence>
<evidence type="ECO:0008006" key="4">
    <source>
        <dbReference type="Google" id="ProtNLM"/>
    </source>
</evidence>